<accession>A0A382P204</accession>
<evidence type="ECO:0000256" key="1">
    <source>
        <dbReference type="SAM" id="MobiDB-lite"/>
    </source>
</evidence>
<feature type="non-terminal residue" evidence="2">
    <location>
        <position position="275"/>
    </location>
</feature>
<dbReference type="EMBL" id="UINC01103532">
    <property type="protein sequence ID" value="SVC65982.1"/>
    <property type="molecule type" value="Genomic_DNA"/>
</dbReference>
<sequence length="275" mass="32132">MVKAVQQEESNSPNTQGNPPKYKESPADKLKIANPEDTVDFKIDFGEEDKVLEAVSSKAIGGTELMRKWLFEQMEKREPGLIDKFQFISTRVRNLEPDKQRILWIHDLAGDPEVQHLKDKENWEKYERIVFVSHWQQYQFRTHLGFPYEKGIVIQNAIEPIPDHEKPKDGKINVCYFSTPHRGLEVLLDSWEFMREKLGAAENAELNIYSSFQIYDRPHLDEQFRHIYKRAEGMDGVNYHGTVSNDEIRKALETMHIMAYPSIYEETSCITLIEA</sequence>
<feature type="compositionally biased region" description="Polar residues" evidence="1">
    <location>
        <begin position="7"/>
        <end position="18"/>
    </location>
</feature>
<organism evidence="2">
    <name type="scientific">marine metagenome</name>
    <dbReference type="NCBI Taxonomy" id="408172"/>
    <lineage>
        <taxon>unclassified sequences</taxon>
        <taxon>metagenomes</taxon>
        <taxon>ecological metagenomes</taxon>
    </lineage>
</organism>
<dbReference type="AlphaFoldDB" id="A0A382P204"/>
<name>A0A382P204_9ZZZZ</name>
<protein>
    <recommendedName>
        <fullName evidence="3">Glycosyl transferase family 1 domain-containing protein</fullName>
    </recommendedName>
</protein>
<dbReference type="Gene3D" id="3.40.50.2000">
    <property type="entry name" value="Glycogen Phosphorylase B"/>
    <property type="match status" value="1"/>
</dbReference>
<feature type="region of interest" description="Disordered" evidence="1">
    <location>
        <begin position="1"/>
        <end position="30"/>
    </location>
</feature>
<dbReference type="SUPFAM" id="SSF53756">
    <property type="entry name" value="UDP-Glycosyltransferase/glycogen phosphorylase"/>
    <property type="match status" value="1"/>
</dbReference>
<evidence type="ECO:0000313" key="2">
    <source>
        <dbReference type="EMBL" id="SVC65982.1"/>
    </source>
</evidence>
<feature type="compositionally biased region" description="Basic and acidic residues" evidence="1">
    <location>
        <begin position="21"/>
        <end position="30"/>
    </location>
</feature>
<evidence type="ECO:0008006" key="3">
    <source>
        <dbReference type="Google" id="ProtNLM"/>
    </source>
</evidence>
<gene>
    <name evidence="2" type="ORF">METZ01_LOCUS318836</name>
</gene>
<reference evidence="2" key="1">
    <citation type="submission" date="2018-05" db="EMBL/GenBank/DDBJ databases">
        <authorList>
            <person name="Lanie J.A."/>
            <person name="Ng W.-L."/>
            <person name="Kazmierczak K.M."/>
            <person name="Andrzejewski T.M."/>
            <person name="Davidsen T.M."/>
            <person name="Wayne K.J."/>
            <person name="Tettelin H."/>
            <person name="Glass J.I."/>
            <person name="Rusch D."/>
            <person name="Podicherti R."/>
            <person name="Tsui H.-C.T."/>
            <person name="Winkler M.E."/>
        </authorList>
    </citation>
    <scope>NUCLEOTIDE SEQUENCE</scope>
</reference>
<proteinExistence type="predicted"/>